<dbReference type="RefSeq" id="WP_206723914.1">
    <property type="nucleotide sequence ID" value="NZ_CP071090.1"/>
</dbReference>
<dbReference type="EMBL" id="CP071090">
    <property type="protein sequence ID" value="QSQ22337.1"/>
    <property type="molecule type" value="Genomic_DNA"/>
</dbReference>
<dbReference type="Proteomes" id="UP000662747">
    <property type="component" value="Chromosome"/>
</dbReference>
<evidence type="ECO:0000313" key="2">
    <source>
        <dbReference type="Proteomes" id="UP000662747"/>
    </source>
</evidence>
<keyword evidence="2" id="KW-1185">Reference proteome</keyword>
<protein>
    <submittedName>
        <fullName evidence="1">Uncharacterized protein</fullName>
    </submittedName>
</protein>
<organism evidence="1 2">
    <name type="scientific">Pyxidicoccus parkwayensis</name>
    <dbReference type="NCBI Taxonomy" id="2813578"/>
    <lineage>
        <taxon>Bacteria</taxon>
        <taxon>Pseudomonadati</taxon>
        <taxon>Myxococcota</taxon>
        <taxon>Myxococcia</taxon>
        <taxon>Myxococcales</taxon>
        <taxon>Cystobacterineae</taxon>
        <taxon>Myxococcaceae</taxon>
        <taxon>Pyxidicoccus</taxon>
    </lineage>
</organism>
<gene>
    <name evidence="1" type="ORF">JY651_45670</name>
</gene>
<accession>A0ABX7NTV6</accession>
<name>A0ABX7NTV6_9BACT</name>
<proteinExistence type="predicted"/>
<evidence type="ECO:0000313" key="1">
    <source>
        <dbReference type="EMBL" id="QSQ22337.1"/>
    </source>
</evidence>
<sequence>MVMENWSENQANVERMVTGRIVDAGPDHLTVHDLSAGEDITVRIDDRARYSWTDVTEDGRLTDNAQIRIGYYIAGGLHIAAEVRVLDPGDGEPIDYVIPRTLH</sequence>
<reference evidence="1 2" key="1">
    <citation type="submission" date="2021-02" db="EMBL/GenBank/DDBJ databases">
        <title>De Novo genome assembly of isolated myxobacteria.</title>
        <authorList>
            <person name="Stevens D.C."/>
        </authorList>
    </citation>
    <scope>NUCLEOTIDE SEQUENCE [LARGE SCALE GENOMIC DNA]</scope>
    <source>
        <strain evidence="2">SCPEA02</strain>
    </source>
</reference>